<feature type="transmembrane region" description="Helical" evidence="1">
    <location>
        <begin position="12"/>
        <end position="36"/>
    </location>
</feature>
<proteinExistence type="predicted"/>
<evidence type="ECO:0000313" key="2">
    <source>
        <dbReference type="EMBL" id="WNM56454.1"/>
    </source>
</evidence>
<gene>
    <name evidence="2" type="ORF">PP769_10715</name>
</gene>
<dbReference type="RefSeq" id="WP_312640045.1">
    <property type="nucleotide sequence ID" value="NZ_CP116967.1"/>
</dbReference>
<feature type="transmembrane region" description="Helical" evidence="1">
    <location>
        <begin position="56"/>
        <end position="83"/>
    </location>
</feature>
<dbReference type="AlphaFoldDB" id="A0AA96G6W5"/>
<accession>A0AA96G6W5</accession>
<keyword evidence="1" id="KW-1133">Transmembrane helix</keyword>
<protein>
    <submittedName>
        <fullName evidence="2">DUF898 family protein</fullName>
    </submittedName>
</protein>
<organism evidence="2 3">
    <name type="scientific">Candidatus Nitrospira allomarina</name>
    <dbReference type="NCBI Taxonomy" id="3020900"/>
    <lineage>
        <taxon>Bacteria</taxon>
        <taxon>Pseudomonadati</taxon>
        <taxon>Nitrospirota</taxon>
        <taxon>Nitrospiria</taxon>
        <taxon>Nitrospirales</taxon>
        <taxon>Nitrospiraceae</taxon>
        <taxon>Nitrospira</taxon>
    </lineage>
</organism>
<keyword evidence="1" id="KW-0472">Membrane</keyword>
<keyword evidence="1" id="KW-0812">Transmembrane</keyword>
<dbReference type="KEGG" id="nall:PP769_10715"/>
<dbReference type="Proteomes" id="UP001302719">
    <property type="component" value="Chromosome"/>
</dbReference>
<evidence type="ECO:0000313" key="3">
    <source>
        <dbReference type="Proteomes" id="UP001302719"/>
    </source>
</evidence>
<sequence length="108" mass="12857">MNHQRFDFRGTGFSCLWLFIWTWVLTVITFGLFFPWAYSAQQRWISEHTFIGNRQLAFHGTGLGFFGTWLLIMVLTIITFGLYMPWGFCRLKRWQTNNLAFANEEFQG</sequence>
<dbReference type="EMBL" id="CP116967">
    <property type="protein sequence ID" value="WNM56454.1"/>
    <property type="molecule type" value="Genomic_DNA"/>
</dbReference>
<evidence type="ECO:0000256" key="1">
    <source>
        <dbReference type="SAM" id="Phobius"/>
    </source>
</evidence>
<dbReference type="Pfam" id="PF05987">
    <property type="entry name" value="DUF898"/>
    <property type="match status" value="1"/>
</dbReference>
<reference evidence="2 3" key="1">
    <citation type="submission" date="2023-01" db="EMBL/GenBank/DDBJ databases">
        <title>Cultivation and genomic characterization of new, ubiquitous marine nitrite-oxidizing bacteria from the Nitrospirales.</title>
        <authorList>
            <person name="Mueller A.J."/>
            <person name="Daebeler A."/>
            <person name="Herbold C.W."/>
            <person name="Kirkegaard R.H."/>
            <person name="Daims H."/>
        </authorList>
    </citation>
    <scope>NUCLEOTIDE SEQUENCE [LARGE SCALE GENOMIC DNA]</scope>
    <source>
        <strain evidence="2 3">VA</strain>
    </source>
</reference>
<dbReference type="InterPro" id="IPR010295">
    <property type="entry name" value="DUF898"/>
</dbReference>
<keyword evidence="3" id="KW-1185">Reference proteome</keyword>
<name>A0AA96G6W5_9BACT</name>